<dbReference type="EMBL" id="CP002408">
    <property type="protein sequence ID" value="AFU59322.1"/>
    <property type="molecule type" value="Genomic_DNA"/>
</dbReference>
<protein>
    <submittedName>
        <fullName evidence="3">Major facilitator superfamily MFS-1</fullName>
    </submittedName>
</protein>
<feature type="transmembrane region" description="Helical" evidence="1">
    <location>
        <begin position="301"/>
        <end position="319"/>
    </location>
</feature>
<dbReference type="PANTHER" id="PTHR23518">
    <property type="entry name" value="C-METHYLTRANSFERASE"/>
    <property type="match status" value="1"/>
</dbReference>
<evidence type="ECO:0000313" key="4">
    <source>
        <dbReference type="Proteomes" id="UP000008037"/>
    </source>
</evidence>
<dbReference type="InterPro" id="IPR011701">
    <property type="entry name" value="MFS"/>
</dbReference>
<dbReference type="OrthoDB" id="117970at2157"/>
<sequence>MEPKKDSDFSNVKHLGLVSFFTDLSSEMVFGLLPLFLTGPLGASRTLLGLVEGVAEMLGYTVRMASGVTSDRVQKRKPLVLIGYSLSAASKPFFALAGGWADAFAVRSADRVGKGIRTAPRDALISESVPEAKVARAFGLHRSLDQAGAIIGPLVAFALFPFVGFAGVFYFSLVPGSIAVVILIFFVKEKFVPSSEVKRSIAGNIRHVLAEKKLVALLVIMGMFSVGAFNFSFVLIRASDLGVADSMVVLVYAVINTAHTLIGYPAGMLADRVGKEKVLSISYGIFLASTVLMLLSTSSAHAYLLAVVYGLYIGIAETVQRAVVPKYVASHMRGTAYGLYNMVIGSSFLVANLVFGFLLDLSGMPAAALYSIVTSTVAIAGLVGFQTLTRSRGS</sequence>
<dbReference type="PANTHER" id="PTHR23518:SF2">
    <property type="entry name" value="MAJOR FACILITATOR SUPERFAMILY TRANSPORTER"/>
    <property type="match status" value="1"/>
</dbReference>
<dbReference type="BioCyc" id="CNIT1237085:G1324-2395-MONOMER"/>
<feature type="transmembrane region" description="Helical" evidence="1">
    <location>
        <begin position="365"/>
        <end position="385"/>
    </location>
</feature>
<accession>K0IL48</accession>
<feature type="transmembrane region" description="Helical" evidence="1">
    <location>
        <begin position="214"/>
        <end position="236"/>
    </location>
</feature>
<dbReference type="RefSeq" id="WP_015019857.1">
    <property type="nucleotide sequence ID" value="NC_018719.1"/>
</dbReference>
<dbReference type="Gene3D" id="1.20.1250.20">
    <property type="entry name" value="MFS general substrate transporter like domains"/>
    <property type="match status" value="2"/>
</dbReference>
<dbReference type="GeneID" id="13794414"/>
<dbReference type="Proteomes" id="UP000008037">
    <property type="component" value="Chromosome"/>
</dbReference>
<reference evidence="3 4" key="1">
    <citation type="journal article" date="2012" name="Environ. Microbiol.">
        <title>The genome of the ammonia-oxidizing Candidatus Nitrososphaera gargensis: insights into metabolic versatility and environmental adaptations.</title>
        <authorList>
            <person name="Spang A."/>
            <person name="Poehlein A."/>
            <person name="Offre P."/>
            <person name="Zumbragel S."/>
            <person name="Haider S."/>
            <person name="Rychlik N."/>
            <person name="Nowka B."/>
            <person name="Schmeisser C."/>
            <person name="Lebedeva E.V."/>
            <person name="Rattei T."/>
            <person name="Bohm C."/>
            <person name="Schmid M."/>
            <person name="Galushko A."/>
            <person name="Hatzenpichler R."/>
            <person name="Weinmaier T."/>
            <person name="Daniel R."/>
            <person name="Schleper C."/>
            <person name="Spieck E."/>
            <person name="Streit W."/>
            <person name="Wagner M."/>
        </authorList>
    </citation>
    <scope>NUCLEOTIDE SEQUENCE [LARGE SCALE GENOMIC DNA]</scope>
    <source>
        <strain evidence="4">Ga9.2</strain>
    </source>
</reference>
<proteinExistence type="predicted"/>
<evidence type="ECO:0000313" key="3">
    <source>
        <dbReference type="EMBL" id="AFU59322.1"/>
    </source>
</evidence>
<dbReference type="AlphaFoldDB" id="K0IL48"/>
<name>K0IL48_NITGG</name>
<dbReference type="Pfam" id="PF07690">
    <property type="entry name" value="MFS_1"/>
    <property type="match status" value="1"/>
</dbReference>
<dbReference type="GO" id="GO:0022857">
    <property type="term" value="F:transmembrane transporter activity"/>
    <property type="evidence" value="ECO:0007669"/>
    <property type="project" value="InterPro"/>
</dbReference>
<evidence type="ECO:0000259" key="2">
    <source>
        <dbReference type="PROSITE" id="PS50850"/>
    </source>
</evidence>
<dbReference type="HOGENOM" id="CLU_040020_1_0_2"/>
<feature type="transmembrane region" description="Helical" evidence="1">
    <location>
        <begin position="339"/>
        <end position="359"/>
    </location>
</feature>
<dbReference type="CDD" id="cd17370">
    <property type="entry name" value="MFS_MJ1317_like"/>
    <property type="match status" value="1"/>
</dbReference>
<feature type="domain" description="Major facilitator superfamily (MFS) profile" evidence="2">
    <location>
        <begin position="11"/>
        <end position="392"/>
    </location>
</feature>
<dbReference type="InParanoid" id="K0IL48"/>
<organism evidence="3 4">
    <name type="scientific">Nitrososphaera gargensis (strain Ga9.2)</name>
    <dbReference type="NCBI Taxonomy" id="1237085"/>
    <lineage>
        <taxon>Archaea</taxon>
        <taxon>Nitrososphaerota</taxon>
        <taxon>Nitrososphaeria</taxon>
        <taxon>Nitrososphaerales</taxon>
        <taxon>Nitrososphaeraceae</taxon>
        <taxon>Nitrososphaera</taxon>
    </lineage>
</organism>
<dbReference type="InterPro" id="IPR020846">
    <property type="entry name" value="MFS_dom"/>
</dbReference>
<gene>
    <name evidence="3" type="ordered locus">Ngar_c23970</name>
</gene>
<dbReference type="InterPro" id="IPR036259">
    <property type="entry name" value="MFS_trans_sf"/>
</dbReference>
<evidence type="ECO:0000256" key="1">
    <source>
        <dbReference type="SAM" id="Phobius"/>
    </source>
</evidence>
<keyword evidence="1" id="KW-0472">Membrane</keyword>
<feature type="transmembrane region" description="Helical" evidence="1">
    <location>
        <begin position="248"/>
        <end position="266"/>
    </location>
</feature>
<feature type="transmembrane region" description="Helical" evidence="1">
    <location>
        <begin position="143"/>
        <end position="162"/>
    </location>
</feature>
<dbReference type="PROSITE" id="PS50850">
    <property type="entry name" value="MFS"/>
    <property type="match status" value="1"/>
</dbReference>
<keyword evidence="1" id="KW-0812">Transmembrane</keyword>
<feature type="transmembrane region" description="Helical" evidence="1">
    <location>
        <begin position="168"/>
        <end position="187"/>
    </location>
</feature>
<dbReference type="SUPFAM" id="SSF103473">
    <property type="entry name" value="MFS general substrate transporter"/>
    <property type="match status" value="1"/>
</dbReference>
<dbReference type="KEGG" id="nga:Ngar_c23970"/>
<keyword evidence="4" id="KW-1185">Reference proteome</keyword>
<keyword evidence="1" id="KW-1133">Transmembrane helix</keyword>